<dbReference type="EC" id="3.1.1.-" evidence="3"/>
<keyword evidence="6" id="KW-1185">Reference proteome</keyword>
<dbReference type="EMBL" id="MU806013">
    <property type="protein sequence ID" value="KAJ3842215.1"/>
    <property type="molecule type" value="Genomic_DNA"/>
</dbReference>
<evidence type="ECO:0000256" key="2">
    <source>
        <dbReference type="ARBA" id="ARBA00022801"/>
    </source>
</evidence>
<reference evidence="5" key="1">
    <citation type="submission" date="2022-08" db="EMBL/GenBank/DDBJ databases">
        <authorList>
            <consortium name="DOE Joint Genome Institute"/>
            <person name="Min B."/>
            <person name="Riley R."/>
            <person name="Sierra-Patev S."/>
            <person name="Naranjo-Ortiz M."/>
            <person name="Looney B."/>
            <person name="Konkel Z."/>
            <person name="Slot J.C."/>
            <person name="Sakamoto Y."/>
            <person name="Steenwyk J.L."/>
            <person name="Rokas A."/>
            <person name="Carro J."/>
            <person name="Camarero S."/>
            <person name="Ferreira P."/>
            <person name="Molpeceres G."/>
            <person name="Ruiz-Duenas F.J."/>
            <person name="Serrano A."/>
            <person name="Henrissat B."/>
            <person name="Drula E."/>
            <person name="Hughes K.W."/>
            <person name="Mata J.L."/>
            <person name="Ishikawa N.K."/>
            <person name="Vargas-Isla R."/>
            <person name="Ushijima S."/>
            <person name="Smith C.A."/>
            <person name="Ahrendt S."/>
            <person name="Andreopoulos W."/>
            <person name="He G."/>
            <person name="Labutti K."/>
            <person name="Lipzen A."/>
            <person name="Ng V."/>
            <person name="Sandor L."/>
            <person name="Barry K."/>
            <person name="Martinez A.T."/>
            <person name="Xiao Y."/>
            <person name="Gibbons J.G."/>
            <person name="Terashima K."/>
            <person name="Hibbett D.S."/>
            <person name="Grigoriev I.V."/>
        </authorList>
    </citation>
    <scope>NUCLEOTIDE SEQUENCE</scope>
    <source>
        <strain evidence="5">TFB9207</strain>
    </source>
</reference>
<proteinExistence type="inferred from homology"/>
<accession>A0AA38PGI8</accession>
<keyword evidence="2 3" id="KW-0378">Hydrolase</keyword>
<dbReference type="PANTHER" id="PTHR11559">
    <property type="entry name" value="CARBOXYLESTERASE"/>
    <property type="match status" value="1"/>
</dbReference>
<evidence type="ECO:0000259" key="4">
    <source>
        <dbReference type="Pfam" id="PF00135"/>
    </source>
</evidence>
<evidence type="ECO:0000256" key="1">
    <source>
        <dbReference type="ARBA" id="ARBA00005964"/>
    </source>
</evidence>
<keyword evidence="3" id="KW-0732">Signal</keyword>
<sequence length="686" mass="74988">MTLLRAVVLVFTLCLSGFLTPDAQHVVLGKPVTLLFENDGNWEALNNRTSALLFYDAETLDEASKVCQGYGETLFNSENIADIYYKLAYLKYQGVFKDHTEFWVGSNDSKGSSIAPFRSSSSNCDDLEKLPFLCSNSAPLTSQVDTDFTSLPKTNVTSGELVLTGVRDHLTFRFMGVPYASPPTGSLRFQYPEAWNGTYVNATGFQPGCLQYGYFYNNSYGLNPWGISEDCLYLNVYTSYLPSQSSQPAPLRPVLFWIHGGGNVNGMGSDETFDGGPLVSRSDVVVVTINYRMNIFGYLGLNDTSITGNYAMADKIAALGRVKDHIADFGGDPDKVTIFGQSAGGWSVIELLKSPKAAGLFHHAISQSGGAGSLRTYEATYELVEPYLSPLCDLQQSGAELLQCLQAVPADTLLNISSYVSTWLTVQDGVYALNSTLDQVALGPDAMNSVPFMLGFMPEEGQSLLGTTISPNNTDFNQTLNNAVPSTLAEDVIQSGLWTISEDFDVYNATINAYTGYLLECAADSMIKVAAKSSAFPAIYVYSMQHGYALSYYDFYDLCTFPVGDPQPYYRCHSGDLYEVFGTYHIFDQPVRVPADISYTNLVQDMWTAFARTGDPNPDLVDLAARGPSFQSTIQLLQDTEWVWPAYDGDSMPVASLEYPEIKTQTGLPDDANGRCAVIDAAGVAF</sequence>
<dbReference type="SUPFAM" id="SSF53474">
    <property type="entry name" value="alpha/beta-Hydrolases"/>
    <property type="match status" value="1"/>
</dbReference>
<dbReference type="Gene3D" id="3.40.50.1820">
    <property type="entry name" value="alpha/beta hydrolase"/>
    <property type="match status" value="1"/>
</dbReference>
<feature type="chain" id="PRO_5041482285" description="Carboxylic ester hydrolase" evidence="3">
    <location>
        <begin position="24"/>
        <end position="686"/>
    </location>
</feature>
<feature type="signal peptide" evidence="3">
    <location>
        <begin position="1"/>
        <end position="23"/>
    </location>
</feature>
<dbReference type="Pfam" id="PF00135">
    <property type="entry name" value="COesterase"/>
    <property type="match status" value="1"/>
</dbReference>
<evidence type="ECO:0000313" key="5">
    <source>
        <dbReference type="EMBL" id="KAJ3842215.1"/>
    </source>
</evidence>
<dbReference type="GO" id="GO:0016787">
    <property type="term" value="F:hydrolase activity"/>
    <property type="evidence" value="ECO:0007669"/>
    <property type="project" value="UniProtKB-KW"/>
</dbReference>
<comment type="caution">
    <text evidence="5">The sequence shown here is derived from an EMBL/GenBank/DDBJ whole genome shotgun (WGS) entry which is preliminary data.</text>
</comment>
<organism evidence="5 6">
    <name type="scientific">Lentinula raphanica</name>
    <dbReference type="NCBI Taxonomy" id="153919"/>
    <lineage>
        <taxon>Eukaryota</taxon>
        <taxon>Fungi</taxon>
        <taxon>Dikarya</taxon>
        <taxon>Basidiomycota</taxon>
        <taxon>Agaricomycotina</taxon>
        <taxon>Agaricomycetes</taxon>
        <taxon>Agaricomycetidae</taxon>
        <taxon>Agaricales</taxon>
        <taxon>Marasmiineae</taxon>
        <taxon>Omphalotaceae</taxon>
        <taxon>Lentinula</taxon>
    </lineage>
</organism>
<dbReference type="AlphaFoldDB" id="A0AA38PGI8"/>
<dbReference type="Proteomes" id="UP001163846">
    <property type="component" value="Unassembled WGS sequence"/>
</dbReference>
<dbReference type="InterPro" id="IPR029058">
    <property type="entry name" value="AB_hydrolase_fold"/>
</dbReference>
<dbReference type="PROSITE" id="PS00122">
    <property type="entry name" value="CARBOXYLESTERASE_B_1"/>
    <property type="match status" value="1"/>
</dbReference>
<gene>
    <name evidence="5" type="ORF">F5878DRAFT_412235</name>
</gene>
<protein>
    <recommendedName>
        <fullName evidence="3">Carboxylic ester hydrolase</fullName>
        <ecNumber evidence="3">3.1.1.-</ecNumber>
    </recommendedName>
</protein>
<dbReference type="InterPro" id="IPR050309">
    <property type="entry name" value="Type-B_Carboxylest/Lipase"/>
</dbReference>
<comment type="similarity">
    <text evidence="1 3">Belongs to the type-B carboxylesterase/lipase family.</text>
</comment>
<feature type="domain" description="Carboxylesterase type B" evidence="4">
    <location>
        <begin position="173"/>
        <end position="662"/>
    </location>
</feature>
<evidence type="ECO:0000313" key="6">
    <source>
        <dbReference type="Proteomes" id="UP001163846"/>
    </source>
</evidence>
<dbReference type="InterPro" id="IPR019826">
    <property type="entry name" value="Carboxylesterase_B_AS"/>
</dbReference>
<evidence type="ECO:0000256" key="3">
    <source>
        <dbReference type="RuleBase" id="RU361235"/>
    </source>
</evidence>
<name>A0AA38PGI8_9AGAR</name>
<dbReference type="InterPro" id="IPR002018">
    <property type="entry name" value="CarbesteraseB"/>
</dbReference>